<dbReference type="InParanoid" id="A0A7J7DE65"/>
<dbReference type="PANTHER" id="PTHR12203:SF80">
    <property type="entry name" value="GLYCOSYLTRANSFERASE"/>
    <property type="match status" value="1"/>
</dbReference>
<gene>
    <name evidence="3" type="ORF">HS088_TW08G00970</name>
</gene>
<protein>
    <submittedName>
        <fullName evidence="3">O-glucosyltransferase rumi isoform X1</fullName>
    </submittedName>
</protein>
<sequence>MLKEFITRRASVYVLLPFFFISLLFGAIVIICMDAYVTRSSFDSTTSTLASPKIEYKLNCSNGDVKRTCSINYPTTFKLNQSSAICPEYFRWIHEDLRPWKQTGISREMVERGGGVAHFRLAIVDGKVYVKKYKKPFQTRDVFTIWGIVQLTRLYPGLVPDLELVFYCEDRPVINKHEYAAPNKTSPPPVFHYCADDESLDIVFPDWTFWGWAETNVRPWESLLKDIEQGSKKIKWEDRVPYAFWKGNARVGGRVDLMKCNVSEKYDWNGRFYQQDWIKESKEGFKNSRLADQCRHRYKVYVEGQGWSVSEKYILACDSMTLLVKPRYYDFFIRSMRPMQHYWPIRNTNKCRDIKFAVEWGNNHTEQARAIGKAGSRYMSKNLSMINVYDYMFHLLREYAKLLRFKPSIPLGAEKVCSETMACSQTGLWQKFQEESMVKSPSDTPPCSLPPPYEPEELQAFLGEKETTMKRVEMWETEYWESSYRKQ</sequence>
<dbReference type="PANTHER" id="PTHR12203">
    <property type="entry name" value="KDEL LYS-ASP-GLU-LEU CONTAINING - RELATED"/>
    <property type="match status" value="1"/>
</dbReference>
<comment type="caution">
    <text evidence="3">The sequence shown here is derived from an EMBL/GenBank/DDBJ whole genome shotgun (WGS) entry which is preliminary data.</text>
</comment>
<dbReference type="AlphaFoldDB" id="A0A7J7DE65"/>
<keyword evidence="1" id="KW-1133">Transmembrane helix</keyword>
<evidence type="ECO:0000313" key="4">
    <source>
        <dbReference type="Proteomes" id="UP000593562"/>
    </source>
</evidence>
<proteinExistence type="predicted"/>
<evidence type="ECO:0000256" key="1">
    <source>
        <dbReference type="SAM" id="Phobius"/>
    </source>
</evidence>
<evidence type="ECO:0000259" key="2">
    <source>
        <dbReference type="SMART" id="SM00672"/>
    </source>
</evidence>
<feature type="transmembrane region" description="Helical" evidence="1">
    <location>
        <begin position="12"/>
        <end position="37"/>
    </location>
</feature>
<keyword evidence="4" id="KW-1185">Reference proteome</keyword>
<dbReference type="GO" id="GO:0016740">
    <property type="term" value="F:transferase activity"/>
    <property type="evidence" value="ECO:0007669"/>
    <property type="project" value="UniProtKB-KW"/>
</dbReference>
<dbReference type="EMBL" id="JAAARO010000008">
    <property type="protein sequence ID" value="KAF5744366.1"/>
    <property type="molecule type" value="Genomic_DNA"/>
</dbReference>
<dbReference type="SMART" id="SM00672">
    <property type="entry name" value="CAP10"/>
    <property type="match status" value="1"/>
</dbReference>
<keyword evidence="1" id="KW-0812">Transmembrane</keyword>
<organism evidence="3 4">
    <name type="scientific">Tripterygium wilfordii</name>
    <name type="common">Thunder God vine</name>
    <dbReference type="NCBI Taxonomy" id="458696"/>
    <lineage>
        <taxon>Eukaryota</taxon>
        <taxon>Viridiplantae</taxon>
        <taxon>Streptophyta</taxon>
        <taxon>Embryophyta</taxon>
        <taxon>Tracheophyta</taxon>
        <taxon>Spermatophyta</taxon>
        <taxon>Magnoliopsida</taxon>
        <taxon>eudicotyledons</taxon>
        <taxon>Gunneridae</taxon>
        <taxon>Pentapetalae</taxon>
        <taxon>rosids</taxon>
        <taxon>fabids</taxon>
        <taxon>Celastrales</taxon>
        <taxon>Celastraceae</taxon>
        <taxon>Tripterygium</taxon>
    </lineage>
</organism>
<dbReference type="Proteomes" id="UP000593562">
    <property type="component" value="Unassembled WGS sequence"/>
</dbReference>
<keyword evidence="1" id="KW-0472">Membrane</keyword>
<dbReference type="InterPro" id="IPR006598">
    <property type="entry name" value="CAP10"/>
</dbReference>
<evidence type="ECO:0000313" key="3">
    <source>
        <dbReference type="EMBL" id="KAF5744366.1"/>
    </source>
</evidence>
<dbReference type="InterPro" id="IPR051091">
    <property type="entry name" value="O-Glucosyltr/Glycosyltrsf_90"/>
</dbReference>
<keyword evidence="3" id="KW-0808">Transferase</keyword>
<dbReference type="Pfam" id="PF05686">
    <property type="entry name" value="Glyco_transf_90"/>
    <property type="match status" value="1"/>
</dbReference>
<reference evidence="3 4" key="1">
    <citation type="journal article" date="2020" name="Nat. Commun.">
        <title>Genome of Tripterygium wilfordii and identification of cytochrome P450 involved in triptolide biosynthesis.</title>
        <authorList>
            <person name="Tu L."/>
            <person name="Su P."/>
            <person name="Zhang Z."/>
            <person name="Gao L."/>
            <person name="Wang J."/>
            <person name="Hu T."/>
            <person name="Zhou J."/>
            <person name="Zhang Y."/>
            <person name="Zhao Y."/>
            <person name="Liu Y."/>
            <person name="Song Y."/>
            <person name="Tong Y."/>
            <person name="Lu Y."/>
            <person name="Yang J."/>
            <person name="Xu C."/>
            <person name="Jia M."/>
            <person name="Peters R.J."/>
            <person name="Huang L."/>
            <person name="Gao W."/>
        </authorList>
    </citation>
    <scope>NUCLEOTIDE SEQUENCE [LARGE SCALE GENOMIC DNA]</scope>
    <source>
        <strain evidence="4">cv. XIE 37</strain>
        <tissue evidence="3">Leaf</tissue>
    </source>
</reference>
<feature type="domain" description="Glycosyl transferase CAP10" evidence="2">
    <location>
        <begin position="158"/>
        <end position="406"/>
    </location>
</feature>
<name>A0A7J7DE65_TRIWF</name>
<accession>A0A7J7DE65</accession>